<organism evidence="2 3">
    <name type="scientific">Oryctolagus cuniculus</name>
    <name type="common">Rabbit</name>
    <dbReference type="NCBI Taxonomy" id="9986"/>
    <lineage>
        <taxon>Eukaryota</taxon>
        <taxon>Metazoa</taxon>
        <taxon>Chordata</taxon>
        <taxon>Craniata</taxon>
        <taxon>Vertebrata</taxon>
        <taxon>Euteleostomi</taxon>
        <taxon>Mammalia</taxon>
        <taxon>Eutheria</taxon>
        <taxon>Euarchontoglires</taxon>
        <taxon>Glires</taxon>
        <taxon>Lagomorpha</taxon>
        <taxon>Leporidae</taxon>
        <taxon>Oryctolagus</taxon>
    </lineage>
</organism>
<dbReference type="Proteomes" id="UP000001811">
    <property type="component" value="Chromosome 14"/>
</dbReference>
<evidence type="ECO:0000256" key="1">
    <source>
        <dbReference type="SAM" id="MobiDB-lite"/>
    </source>
</evidence>
<dbReference type="Bgee" id="ENSOCUG00000009933">
    <property type="expression patterns" value="Expressed in blood and 7 other cell types or tissues"/>
</dbReference>
<dbReference type="HOGENOM" id="CLU_126867_0_0_1"/>
<reference evidence="2" key="2">
    <citation type="submission" date="2025-08" db="UniProtKB">
        <authorList>
            <consortium name="Ensembl"/>
        </authorList>
    </citation>
    <scope>IDENTIFICATION</scope>
    <source>
        <strain evidence="2">Thorbecke</strain>
    </source>
</reference>
<feature type="region of interest" description="Disordered" evidence="1">
    <location>
        <begin position="111"/>
        <end position="147"/>
    </location>
</feature>
<dbReference type="GO" id="GO:0003779">
    <property type="term" value="F:actin binding"/>
    <property type="evidence" value="ECO:0007669"/>
    <property type="project" value="Ensembl"/>
</dbReference>
<dbReference type="InParanoid" id="G1SY74"/>
<evidence type="ECO:0000313" key="3">
    <source>
        <dbReference type="Proteomes" id="UP000001811"/>
    </source>
</evidence>
<keyword evidence="3" id="KW-1185">Reference proteome</keyword>
<sequence length="180" mass="20904">MGNFPRRESRFRWQQDTQQMPWNLRLQNAKQRASRCWNRHFAEGCFCLPWKKICIFKARQDSQKENEGMSSAPIQENGEQTHPEELCYILINHRVLGARPSGSSAEEYYENISHQPGKPRETPAATETEYSLLRVPPTPRHPPSPEDEYELLMPSRIPCHSLQQPHSRMASLETSVSCLQ</sequence>
<protein>
    <submittedName>
        <fullName evidence="2">Germinal center associated signaling and motility</fullName>
    </submittedName>
</protein>
<dbReference type="Ensembl" id="ENSOCUT00000009931.4">
    <property type="protein sequence ID" value="ENSOCUP00000008553.4"/>
    <property type="gene ID" value="ENSOCUG00000009933.4"/>
</dbReference>
<dbReference type="GeneTree" id="ENSGT00940000158134"/>
<proteinExistence type="predicted"/>
<dbReference type="GO" id="GO:0050855">
    <property type="term" value="P:regulation of B cell receptor signaling pathway"/>
    <property type="evidence" value="ECO:0007669"/>
    <property type="project" value="Ensembl"/>
</dbReference>
<dbReference type="GO" id="GO:0045159">
    <property type="term" value="F:myosin II binding"/>
    <property type="evidence" value="ECO:0007669"/>
    <property type="project" value="Ensembl"/>
</dbReference>
<reference evidence="2 3" key="1">
    <citation type="journal article" date="2011" name="Nature">
        <title>A high-resolution map of human evolutionary constraint using 29 mammals.</title>
        <authorList>
            <person name="Lindblad-Toh K."/>
            <person name="Garber M."/>
            <person name="Zuk O."/>
            <person name="Lin M.F."/>
            <person name="Parker B.J."/>
            <person name="Washietl S."/>
            <person name="Kheradpour P."/>
            <person name="Ernst J."/>
            <person name="Jordan G."/>
            <person name="Mauceli E."/>
            <person name="Ward L.D."/>
            <person name="Lowe C.B."/>
            <person name="Holloway A.K."/>
            <person name="Clamp M."/>
            <person name="Gnerre S."/>
            <person name="Alfoldi J."/>
            <person name="Beal K."/>
            <person name="Chang J."/>
            <person name="Clawson H."/>
            <person name="Cuff J."/>
            <person name="Di Palma F."/>
            <person name="Fitzgerald S."/>
            <person name="Flicek P."/>
            <person name="Guttman M."/>
            <person name="Hubisz M.J."/>
            <person name="Jaffe D.B."/>
            <person name="Jungreis I."/>
            <person name="Kent W.J."/>
            <person name="Kostka D."/>
            <person name="Lara M."/>
            <person name="Martins A.L."/>
            <person name="Massingham T."/>
            <person name="Moltke I."/>
            <person name="Raney B.J."/>
            <person name="Rasmussen M.D."/>
            <person name="Robinson J."/>
            <person name="Stark A."/>
            <person name="Vilella A.J."/>
            <person name="Wen J."/>
            <person name="Xie X."/>
            <person name="Zody M.C."/>
            <person name="Baldwin J."/>
            <person name="Bloom T."/>
            <person name="Chin C.W."/>
            <person name="Heiman D."/>
            <person name="Nicol R."/>
            <person name="Nusbaum C."/>
            <person name="Young S."/>
            <person name="Wilkinson J."/>
            <person name="Worley K.C."/>
            <person name="Kovar C.L."/>
            <person name="Muzny D.M."/>
            <person name="Gibbs R.A."/>
            <person name="Cree A."/>
            <person name="Dihn H.H."/>
            <person name="Fowler G."/>
            <person name="Jhangiani S."/>
            <person name="Joshi V."/>
            <person name="Lee S."/>
            <person name="Lewis L.R."/>
            <person name="Nazareth L.V."/>
            <person name="Okwuonu G."/>
            <person name="Santibanez J."/>
            <person name="Warren W.C."/>
            <person name="Mardis E.R."/>
            <person name="Weinstock G.M."/>
            <person name="Wilson R.K."/>
            <person name="Delehaunty K."/>
            <person name="Dooling D."/>
            <person name="Fronik C."/>
            <person name="Fulton L."/>
            <person name="Fulton B."/>
            <person name="Graves T."/>
            <person name="Minx P."/>
            <person name="Sodergren E."/>
            <person name="Birney E."/>
            <person name="Margulies E.H."/>
            <person name="Herrero J."/>
            <person name="Green E.D."/>
            <person name="Haussler D."/>
            <person name="Siepel A."/>
            <person name="Goldman N."/>
            <person name="Pollard K.S."/>
            <person name="Pedersen J.S."/>
            <person name="Lander E.S."/>
            <person name="Kellis M."/>
        </authorList>
    </citation>
    <scope>NUCLEOTIDE SEQUENCE [LARGE SCALE GENOMIC DNA]</scope>
    <source>
        <strain evidence="2 3">Thorbecke inbred</strain>
    </source>
</reference>
<dbReference type="GO" id="GO:0019901">
    <property type="term" value="F:protein kinase binding"/>
    <property type="evidence" value="ECO:0007669"/>
    <property type="project" value="Ensembl"/>
</dbReference>
<dbReference type="AlphaFoldDB" id="G1SY74"/>
<dbReference type="FunCoup" id="G1SY74">
    <property type="interactions" value="2"/>
</dbReference>
<dbReference type="STRING" id="9986.ENSOCUP00000008553"/>
<dbReference type="eggNOG" id="ENOG502TDUK">
    <property type="taxonomic scope" value="Eukaryota"/>
</dbReference>
<dbReference type="PANTHER" id="PTHR35351">
    <property type="entry name" value="GERMINAL CENTER-ASSOCIATED SIGNALING AND MOTILITY-LIKE PROTEIN"/>
    <property type="match status" value="1"/>
</dbReference>
<dbReference type="PANTHER" id="PTHR35351:SF2">
    <property type="entry name" value="GERMINAL CENTER-ASSOCIATED SIGNALING AND MOTILITY PROTEIN"/>
    <property type="match status" value="1"/>
</dbReference>
<reference evidence="2" key="3">
    <citation type="submission" date="2025-09" db="UniProtKB">
        <authorList>
            <consortium name="Ensembl"/>
        </authorList>
    </citation>
    <scope>IDENTIFICATION</scope>
    <source>
        <strain evidence="2">Thorbecke</strain>
    </source>
</reference>
<dbReference type="Pfam" id="PF15666">
    <property type="entry name" value="HGAL"/>
    <property type="match status" value="1"/>
</dbReference>
<dbReference type="InterPro" id="IPR031364">
    <property type="entry name" value="GC_assoc_lym"/>
</dbReference>
<gene>
    <name evidence="2" type="primary">GCSAM</name>
</gene>
<evidence type="ECO:0000313" key="2">
    <source>
        <dbReference type="Ensembl" id="ENSOCUP00000008553.4"/>
    </source>
</evidence>
<accession>G1SY74</accession>
<dbReference type="PaxDb" id="9986-ENSOCUP00000008553"/>
<name>G1SY74_RABIT</name>
<dbReference type="GO" id="GO:2000402">
    <property type="term" value="P:negative regulation of lymphocyte migration"/>
    <property type="evidence" value="ECO:0007669"/>
    <property type="project" value="Ensembl"/>
</dbReference>
<dbReference type="EMBL" id="AAGW02015722">
    <property type="status" value="NOT_ANNOTATED_CDS"/>
    <property type="molecule type" value="Genomic_DNA"/>
</dbReference>